<protein>
    <submittedName>
        <fullName evidence="1">Uncharacterized protein</fullName>
    </submittedName>
</protein>
<name>A0A926N6H9_9BACL</name>
<accession>A0A926N6H9</accession>
<organism evidence="1 2">
    <name type="scientific">Polycladospora coralii</name>
    <dbReference type="NCBI Taxonomy" id="2771432"/>
    <lineage>
        <taxon>Bacteria</taxon>
        <taxon>Bacillati</taxon>
        <taxon>Bacillota</taxon>
        <taxon>Bacilli</taxon>
        <taxon>Bacillales</taxon>
        <taxon>Thermoactinomycetaceae</taxon>
        <taxon>Polycladospora</taxon>
    </lineage>
</organism>
<evidence type="ECO:0000313" key="1">
    <source>
        <dbReference type="EMBL" id="MBD1372934.1"/>
    </source>
</evidence>
<dbReference type="RefSeq" id="WP_191139724.1">
    <property type="nucleotide sequence ID" value="NZ_JACXAG020000004.1"/>
</dbReference>
<dbReference type="Proteomes" id="UP000661691">
    <property type="component" value="Unassembled WGS sequence"/>
</dbReference>
<evidence type="ECO:0000313" key="2">
    <source>
        <dbReference type="Proteomes" id="UP000661691"/>
    </source>
</evidence>
<reference evidence="1" key="1">
    <citation type="submission" date="2020-09" db="EMBL/GenBank/DDBJ databases">
        <title>A novel bacterium of genus Hazenella, isolated from South China Sea.</title>
        <authorList>
            <person name="Huang H."/>
            <person name="Mo K."/>
            <person name="Hu Y."/>
        </authorList>
    </citation>
    <scope>NUCLEOTIDE SEQUENCE</scope>
    <source>
        <strain evidence="1">IB182357</strain>
    </source>
</reference>
<gene>
    <name evidence="1" type="ORF">IC620_11255</name>
</gene>
<dbReference type="EMBL" id="JACXAH010000015">
    <property type="protein sequence ID" value="MBD1372934.1"/>
    <property type="molecule type" value="Genomic_DNA"/>
</dbReference>
<sequence>MPHPPKLLALETIPVSELPLGQQCSECCVECLDISLCHCPGPIFCPFSITQCLTCTTTDAVTTVMNASTKIVRTPTGQINLSYKKSTHPILQKITIKTQKTPVVMIRTFKVPHSFKKKETLVILKEKNGRKQRIFIDHFH</sequence>
<dbReference type="AlphaFoldDB" id="A0A926N6H9"/>
<keyword evidence="2" id="KW-1185">Reference proteome</keyword>
<proteinExistence type="predicted"/>
<comment type="caution">
    <text evidence="1">The sequence shown here is derived from an EMBL/GenBank/DDBJ whole genome shotgun (WGS) entry which is preliminary data.</text>
</comment>